<sequence>MPCVPYSGIDAEPVCEAWQNCSANKVRRPNRIRRPPNRLCVTPLSIHYVINDRRDLWPTTGLMASGPWVNTDQPQARAWVAIGDVSNQSVIDSNSRKAAGKFRQYPFLRHHCNPEGGRPPHKPK</sequence>
<evidence type="ECO:0000313" key="2">
    <source>
        <dbReference type="Proteomes" id="UP000499080"/>
    </source>
</evidence>
<keyword evidence="2" id="KW-1185">Reference proteome</keyword>
<dbReference type="AlphaFoldDB" id="A0A4Y2KD87"/>
<dbReference type="Proteomes" id="UP000499080">
    <property type="component" value="Unassembled WGS sequence"/>
</dbReference>
<organism evidence="1 2">
    <name type="scientific">Araneus ventricosus</name>
    <name type="common">Orbweaver spider</name>
    <name type="synonym">Epeira ventricosa</name>
    <dbReference type="NCBI Taxonomy" id="182803"/>
    <lineage>
        <taxon>Eukaryota</taxon>
        <taxon>Metazoa</taxon>
        <taxon>Ecdysozoa</taxon>
        <taxon>Arthropoda</taxon>
        <taxon>Chelicerata</taxon>
        <taxon>Arachnida</taxon>
        <taxon>Araneae</taxon>
        <taxon>Araneomorphae</taxon>
        <taxon>Entelegynae</taxon>
        <taxon>Araneoidea</taxon>
        <taxon>Araneidae</taxon>
        <taxon>Araneus</taxon>
    </lineage>
</organism>
<protein>
    <submittedName>
        <fullName evidence="1">Uncharacterized protein</fullName>
    </submittedName>
</protein>
<proteinExistence type="predicted"/>
<evidence type="ECO:0000313" key="1">
    <source>
        <dbReference type="EMBL" id="GBM99809.1"/>
    </source>
</evidence>
<reference evidence="1 2" key="1">
    <citation type="journal article" date="2019" name="Sci. Rep.">
        <title>Orb-weaving spider Araneus ventricosus genome elucidates the spidroin gene catalogue.</title>
        <authorList>
            <person name="Kono N."/>
            <person name="Nakamura H."/>
            <person name="Ohtoshi R."/>
            <person name="Moran D.A.P."/>
            <person name="Shinohara A."/>
            <person name="Yoshida Y."/>
            <person name="Fujiwara M."/>
            <person name="Mori M."/>
            <person name="Tomita M."/>
            <person name="Arakawa K."/>
        </authorList>
    </citation>
    <scope>NUCLEOTIDE SEQUENCE [LARGE SCALE GENOMIC DNA]</scope>
</reference>
<name>A0A4Y2KD87_ARAVE</name>
<accession>A0A4Y2KD87</accession>
<dbReference type="EMBL" id="BGPR01004449">
    <property type="protein sequence ID" value="GBM99809.1"/>
    <property type="molecule type" value="Genomic_DNA"/>
</dbReference>
<comment type="caution">
    <text evidence="1">The sequence shown here is derived from an EMBL/GenBank/DDBJ whole genome shotgun (WGS) entry which is preliminary data.</text>
</comment>
<gene>
    <name evidence="1" type="ORF">AVEN_247324_1</name>
</gene>